<dbReference type="OrthoDB" id="249667at2759"/>
<dbReference type="AlphaFoldDB" id="S9TI56"/>
<gene>
    <name evidence="2" type="ORF">STCU_10423</name>
</gene>
<proteinExistence type="predicted"/>
<evidence type="ECO:0000313" key="3">
    <source>
        <dbReference type="Proteomes" id="UP000015354"/>
    </source>
</evidence>
<feature type="region of interest" description="Disordered" evidence="1">
    <location>
        <begin position="63"/>
        <end position="109"/>
    </location>
</feature>
<dbReference type="Proteomes" id="UP000015354">
    <property type="component" value="Unassembled WGS sequence"/>
</dbReference>
<evidence type="ECO:0000256" key="1">
    <source>
        <dbReference type="SAM" id="MobiDB-lite"/>
    </source>
</evidence>
<protein>
    <submittedName>
        <fullName evidence="2">Uncharacterized protein</fullName>
    </submittedName>
</protein>
<feature type="compositionally biased region" description="Polar residues" evidence="1">
    <location>
        <begin position="85"/>
        <end position="107"/>
    </location>
</feature>
<keyword evidence="3" id="KW-1185">Reference proteome</keyword>
<reference evidence="2 3" key="1">
    <citation type="journal article" date="2013" name="PLoS ONE">
        <title>Predicting the Proteins of Angomonas deanei, Strigomonas culicis and Their Respective Endosymbionts Reveals New Aspects of the Trypanosomatidae Family.</title>
        <authorList>
            <person name="Motta M.C."/>
            <person name="Martins A.C."/>
            <person name="de Souza S.S."/>
            <person name="Catta-Preta C.M."/>
            <person name="Silva R."/>
            <person name="Klein C.C."/>
            <person name="de Almeida L.G."/>
            <person name="de Lima Cunha O."/>
            <person name="Ciapina L.P."/>
            <person name="Brocchi M."/>
            <person name="Colabardini A.C."/>
            <person name="de Araujo Lima B."/>
            <person name="Machado C.R."/>
            <person name="de Almeida Soares C.M."/>
            <person name="Probst C.M."/>
            <person name="de Menezes C.B."/>
            <person name="Thompson C.E."/>
            <person name="Bartholomeu D.C."/>
            <person name="Gradia D.F."/>
            <person name="Pavoni D.P."/>
            <person name="Grisard E.C."/>
            <person name="Fantinatti-Garboggini F."/>
            <person name="Marchini F.K."/>
            <person name="Rodrigues-Luiz G.F."/>
            <person name="Wagner G."/>
            <person name="Goldman G.H."/>
            <person name="Fietto J.L."/>
            <person name="Elias M.C."/>
            <person name="Goldman M.H."/>
            <person name="Sagot M.F."/>
            <person name="Pereira M."/>
            <person name="Stoco P.H."/>
            <person name="de Mendonca-Neto R.P."/>
            <person name="Teixeira S.M."/>
            <person name="Maciel T.E."/>
            <person name="de Oliveira Mendes T.A."/>
            <person name="Urmenyi T.P."/>
            <person name="de Souza W."/>
            <person name="Schenkman S."/>
            <person name="de Vasconcelos A.T."/>
        </authorList>
    </citation>
    <scope>NUCLEOTIDE SEQUENCE [LARGE SCALE GENOMIC DNA]</scope>
</reference>
<accession>S9TI56</accession>
<evidence type="ECO:0000313" key="2">
    <source>
        <dbReference type="EMBL" id="EPY17752.1"/>
    </source>
</evidence>
<dbReference type="EMBL" id="ATMH01010321">
    <property type="protein sequence ID" value="EPY17752.1"/>
    <property type="molecule type" value="Genomic_DNA"/>
</dbReference>
<organism evidence="2 3">
    <name type="scientific">Strigomonas culicis</name>
    <dbReference type="NCBI Taxonomy" id="28005"/>
    <lineage>
        <taxon>Eukaryota</taxon>
        <taxon>Discoba</taxon>
        <taxon>Euglenozoa</taxon>
        <taxon>Kinetoplastea</taxon>
        <taxon>Metakinetoplastina</taxon>
        <taxon>Trypanosomatida</taxon>
        <taxon>Trypanosomatidae</taxon>
        <taxon>Strigomonadinae</taxon>
        <taxon>Strigomonas</taxon>
    </lineage>
</organism>
<comment type="caution">
    <text evidence="2">The sequence shown here is derived from an EMBL/GenBank/DDBJ whole genome shotgun (WGS) entry which is preliminary data.</text>
</comment>
<sequence>MALLLDDEDEVISESHKVAVAPKPSPVGAQTNAADTLTFFVKGGNGIDKMEALAFGSAKVQVSGAATPASKRPRPVAVTQPKLVSPSSPSTEVSAARRSASNTSGVNDQAVLVSDVGTVEGEKAPPPPEAVSRQIAFREEAEVKHTKKEVTEVLPDVVKKEAAPVKQQMKLSDFFSKMACKR</sequence>
<name>S9TI56_9TRYP</name>